<dbReference type="InterPro" id="IPR036691">
    <property type="entry name" value="Endo/exonu/phosph_ase_sf"/>
</dbReference>
<dbReference type="SUPFAM" id="SSF56219">
    <property type="entry name" value="DNase I-like"/>
    <property type="match status" value="1"/>
</dbReference>
<dbReference type="PANTHER" id="PTHR35218">
    <property type="entry name" value="RNASE H DOMAIN-CONTAINING PROTEIN"/>
    <property type="match status" value="1"/>
</dbReference>
<sequence length="161" mass="18329">MNALTWNCQGLGSPGKIQFLQEVTRSEKPSFVFLSETISSYRKMEILCYKLGFENFIVVEPQGKNGGIALFWKNADGVNMLSYSRSHIDVSVSMSDSGVWRLTDKRRGPPYPNYLIDGFNVCLQEAELHDLELTGHQFTWEKGKNTSQWTEIKLDRVLANS</sequence>
<evidence type="ECO:0000313" key="2">
    <source>
        <dbReference type="Proteomes" id="UP001237642"/>
    </source>
</evidence>
<reference evidence="1" key="2">
    <citation type="submission" date="2023-05" db="EMBL/GenBank/DDBJ databases">
        <authorList>
            <person name="Schelkunov M.I."/>
        </authorList>
    </citation>
    <scope>NUCLEOTIDE SEQUENCE</scope>
    <source>
        <strain evidence="1">Hsosn_3</strain>
        <tissue evidence="1">Leaf</tissue>
    </source>
</reference>
<evidence type="ECO:0008006" key="3">
    <source>
        <dbReference type="Google" id="ProtNLM"/>
    </source>
</evidence>
<dbReference type="Proteomes" id="UP001237642">
    <property type="component" value="Unassembled WGS sequence"/>
</dbReference>
<keyword evidence="2" id="KW-1185">Reference proteome</keyword>
<comment type="caution">
    <text evidence="1">The sequence shown here is derived from an EMBL/GenBank/DDBJ whole genome shotgun (WGS) entry which is preliminary data.</text>
</comment>
<dbReference type="PANTHER" id="PTHR35218:SF9">
    <property type="entry name" value="ENDONUCLEASE_EXONUCLEASE_PHOSPHATASE DOMAIN-CONTAINING PROTEIN"/>
    <property type="match status" value="1"/>
</dbReference>
<dbReference type="EMBL" id="JAUIZM010000002">
    <property type="protein sequence ID" value="KAK1398226.1"/>
    <property type="molecule type" value="Genomic_DNA"/>
</dbReference>
<name>A0AAD8J6S3_9APIA</name>
<dbReference type="AlphaFoldDB" id="A0AAD8J6S3"/>
<gene>
    <name evidence="1" type="ORF">POM88_008089</name>
</gene>
<reference evidence="1" key="1">
    <citation type="submission" date="2023-02" db="EMBL/GenBank/DDBJ databases">
        <title>Genome of toxic invasive species Heracleum sosnowskyi carries increased number of genes despite the absence of recent whole-genome duplications.</title>
        <authorList>
            <person name="Schelkunov M."/>
            <person name="Shtratnikova V."/>
            <person name="Makarenko M."/>
            <person name="Klepikova A."/>
            <person name="Omelchenko D."/>
            <person name="Novikova G."/>
            <person name="Obukhova E."/>
            <person name="Bogdanov V."/>
            <person name="Penin A."/>
            <person name="Logacheva M."/>
        </authorList>
    </citation>
    <scope>NUCLEOTIDE SEQUENCE</scope>
    <source>
        <strain evidence="1">Hsosn_3</strain>
        <tissue evidence="1">Leaf</tissue>
    </source>
</reference>
<dbReference type="Gene3D" id="3.60.10.10">
    <property type="entry name" value="Endonuclease/exonuclease/phosphatase"/>
    <property type="match status" value="1"/>
</dbReference>
<proteinExistence type="predicted"/>
<evidence type="ECO:0000313" key="1">
    <source>
        <dbReference type="EMBL" id="KAK1398226.1"/>
    </source>
</evidence>
<protein>
    <recommendedName>
        <fullName evidence="3">Endonuclease/exonuclease/phosphatase domain-containing protein</fullName>
    </recommendedName>
</protein>
<organism evidence="1 2">
    <name type="scientific">Heracleum sosnowskyi</name>
    <dbReference type="NCBI Taxonomy" id="360622"/>
    <lineage>
        <taxon>Eukaryota</taxon>
        <taxon>Viridiplantae</taxon>
        <taxon>Streptophyta</taxon>
        <taxon>Embryophyta</taxon>
        <taxon>Tracheophyta</taxon>
        <taxon>Spermatophyta</taxon>
        <taxon>Magnoliopsida</taxon>
        <taxon>eudicotyledons</taxon>
        <taxon>Gunneridae</taxon>
        <taxon>Pentapetalae</taxon>
        <taxon>asterids</taxon>
        <taxon>campanulids</taxon>
        <taxon>Apiales</taxon>
        <taxon>Apiaceae</taxon>
        <taxon>Apioideae</taxon>
        <taxon>apioid superclade</taxon>
        <taxon>Tordylieae</taxon>
        <taxon>Tordyliinae</taxon>
        <taxon>Heracleum</taxon>
    </lineage>
</organism>
<accession>A0AAD8J6S3</accession>